<dbReference type="Pfam" id="PF00078">
    <property type="entry name" value="RVT_1"/>
    <property type="match status" value="1"/>
</dbReference>
<name>A0A2P4YN71_9STRA</name>
<feature type="domain" description="Reverse transcriptase" evidence="2">
    <location>
        <begin position="89"/>
        <end position="202"/>
    </location>
</feature>
<dbReference type="PANTHER" id="PTHR33064:SF37">
    <property type="entry name" value="RIBONUCLEASE H"/>
    <property type="match status" value="1"/>
</dbReference>
<evidence type="ECO:0000313" key="4">
    <source>
        <dbReference type="Proteomes" id="UP000237271"/>
    </source>
</evidence>
<comment type="caution">
    <text evidence="3">The sequence shown here is derived from an EMBL/GenBank/DDBJ whole genome shotgun (WGS) entry which is preliminary data.</text>
</comment>
<proteinExistence type="predicted"/>
<dbReference type="EMBL" id="NCKW01001821">
    <property type="protein sequence ID" value="POM79244.1"/>
    <property type="molecule type" value="Genomic_DNA"/>
</dbReference>
<dbReference type="Proteomes" id="UP000237271">
    <property type="component" value="Unassembled WGS sequence"/>
</dbReference>
<dbReference type="Gene3D" id="3.30.70.270">
    <property type="match status" value="1"/>
</dbReference>
<dbReference type="InterPro" id="IPR043502">
    <property type="entry name" value="DNA/RNA_pol_sf"/>
</dbReference>
<dbReference type="InterPro" id="IPR000477">
    <property type="entry name" value="RT_dom"/>
</dbReference>
<evidence type="ECO:0000313" key="3">
    <source>
        <dbReference type="EMBL" id="POM79244.1"/>
    </source>
</evidence>
<dbReference type="Gene3D" id="3.10.10.10">
    <property type="entry name" value="HIV Type 1 Reverse Transcriptase, subunit A, domain 1"/>
    <property type="match status" value="1"/>
</dbReference>
<dbReference type="SUPFAM" id="SSF56672">
    <property type="entry name" value="DNA/RNA polymerases"/>
    <property type="match status" value="1"/>
</dbReference>
<protein>
    <submittedName>
        <fullName evidence="3">Gag-pol fusion protein</fullName>
    </submittedName>
</protein>
<keyword evidence="4" id="KW-1185">Reference proteome</keyword>
<dbReference type="PANTHER" id="PTHR33064">
    <property type="entry name" value="POL PROTEIN"/>
    <property type="match status" value="1"/>
</dbReference>
<accession>A0A2P4YN71</accession>
<reference evidence="3 4" key="1">
    <citation type="journal article" date="2017" name="Genome Biol. Evol.">
        <title>Phytophthora megakarya and P. palmivora, closely related causal agents of cacao black pod rot, underwent increases in genome sizes and gene numbers by different mechanisms.</title>
        <authorList>
            <person name="Ali S.S."/>
            <person name="Shao J."/>
            <person name="Lary D.J."/>
            <person name="Kronmiller B."/>
            <person name="Shen D."/>
            <person name="Strem M.D."/>
            <person name="Amoako-Attah I."/>
            <person name="Akrofi A.Y."/>
            <person name="Begoude B.A."/>
            <person name="Ten Hoopen G.M."/>
            <person name="Coulibaly K."/>
            <person name="Kebe B.I."/>
            <person name="Melnick R.L."/>
            <person name="Guiltinan M.J."/>
            <person name="Tyler B.M."/>
            <person name="Meinhardt L.W."/>
            <person name="Bailey B.A."/>
        </authorList>
    </citation>
    <scope>NUCLEOTIDE SEQUENCE [LARGE SCALE GENOMIC DNA]</scope>
    <source>
        <strain evidence="4">sbr112.9</strain>
    </source>
</reference>
<dbReference type="InterPro" id="IPR051320">
    <property type="entry name" value="Viral_Replic_Matur_Polypro"/>
</dbReference>
<dbReference type="InterPro" id="IPR043128">
    <property type="entry name" value="Rev_trsase/Diguanyl_cyclase"/>
</dbReference>
<evidence type="ECO:0000259" key="2">
    <source>
        <dbReference type="Pfam" id="PF00078"/>
    </source>
</evidence>
<organism evidence="3 4">
    <name type="scientific">Phytophthora palmivora</name>
    <dbReference type="NCBI Taxonomy" id="4796"/>
    <lineage>
        <taxon>Eukaryota</taxon>
        <taxon>Sar</taxon>
        <taxon>Stramenopiles</taxon>
        <taxon>Oomycota</taxon>
        <taxon>Peronosporomycetes</taxon>
        <taxon>Peronosporales</taxon>
        <taxon>Peronosporaceae</taxon>
        <taxon>Phytophthora</taxon>
    </lineage>
</organism>
<dbReference type="OrthoDB" id="10060843at2759"/>
<dbReference type="AlphaFoldDB" id="A0A2P4YN71"/>
<gene>
    <name evidence="3" type="ORF">PHPALM_3126</name>
</gene>
<sequence length="203" mass="22683">MAYLVGATEDSGNQSTRKIAGPTPVRTLELWPYRLPVKEGSKPSAQSHIQSPELEEVKRLGKLGVLKPGKNSPWAAPSFVIPKKDGSYYPLNKIQDLIRELPQPTFVSALDLVMGYYSQVLAEESRPFTAVVLPWRKFRYCLLPMGISTAPEEFHAVMQQLLGDLSYVRVYLDDVLVLSRSSDEHMCHPEVVFGRLLDAGLVV</sequence>
<feature type="region of interest" description="Disordered" evidence="1">
    <location>
        <begin position="1"/>
        <end position="21"/>
    </location>
</feature>
<dbReference type="CDD" id="cd01647">
    <property type="entry name" value="RT_LTR"/>
    <property type="match status" value="1"/>
</dbReference>
<evidence type="ECO:0000256" key="1">
    <source>
        <dbReference type="SAM" id="MobiDB-lite"/>
    </source>
</evidence>